<evidence type="ECO:0000313" key="3">
    <source>
        <dbReference type="Proteomes" id="UP000250321"/>
    </source>
</evidence>
<dbReference type="EMBL" id="PJQY01002388">
    <property type="protein sequence ID" value="PQP94113.1"/>
    <property type="molecule type" value="Genomic_DNA"/>
</dbReference>
<dbReference type="AlphaFoldDB" id="A0A314XS38"/>
<keyword evidence="1" id="KW-0812">Transmembrane</keyword>
<evidence type="ECO:0000256" key="1">
    <source>
        <dbReference type="SAM" id="Phobius"/>
    </source>
</evidence>
<dbReference type="OrthoDB" id="1184974at2759"/>
<keyword evidence="1" id="KW-1133">Transmembrane helix</keyword>
<accession>A0A314XS38</accession>
<gene>
    <name evidence="2" type="ORF">Pyn_15457</name>
</gene>
<organism evidence="2 3">
    <name type="scientific">Prunus yedoensis var. nudiflora</name>
    <dbReference type="NCBI Taxonomy" id="2094558"/>
    <lineage>
        <taxon>Eukaryota</taxon>
        <taxon>Viridiplantae</taxon>
        <taxon>Streptophyta</taxon>
        <taxon>Embryophyta</taxon>
        <taxon>Tracheophyta</taxon>
        <taxon>Spermatophyta</taxon>
        <taxon>Magnoliopsida</taxon>
        <taxon>eudicotyledons</taxon>
        <taxon>Gunneridae</taxon>
        <taxon>Pentapetalae</taxon>
        <taxon>rosids</taxon>
        <taxon>fabids</taxon>
        <taxon>Rosales</taxon>
        <taxon>Rosaceae</taxon>
        <taxon>Amygdaloideae</taxon>
        <taxon>Amygdaleae</taxon>
        <taxon>Prunus</taxon>
    </lineage>
</organism>
<dbReference type="InterPro" id="IPR004158">
    <property type="entry name" value="DUF247_pln"/>
</dbReference>
<reference evidence="2 3" key="1">
    <citation type="submission" date="2018-02" db="EMBL/GenBank/DDBJ databases">
        <title>Draft genome of wild Prunus yedoensis var. nudiflora.</title>
        <authorList>
            <person name="Baek S."/>
            <person name="Kim J.-H."/>
            <person name="Choi K."/>
            <person name="Kim G.-B."/>
            <person name="Cho A."/>
            <person name="Jang H."/>
            <person name="Shin C.-H."/>
            <person name="Yu H.-J."/>
            <person name="Mun J.-H."/>
        </authorList>
    </citation>
    <scope>NUCLEOTIDE SEQUENCE [LARGE SCALE GENOMIC DNA]</scope>
    <source>
        <strain evidence="3">cv. Jeju island</strain>
        <tissue evidence="2">Leaf</tissue>
    </source>
</reference>
<name>A0A314XS38_PRUYE</name>
<evidence type="ECO:0000313" key="2">
    <source>
        <dbReference type="EMBL" id="PQP94113.1"/>
    </source>
</evidence>
<dbReference type="Proteomes" id="UP000250321">
    <property type="component" value="Unassembled WGS sequence"/>
</dbReference>
<keyword evidence="3" id="KW-1185">Reference proteome</keyword>
<protein>
    <submittedName>
        <fullName evidence="2">UPF0481 protein</fullName>
    </submittedName>
</protein>
<keyword evidence="1" id="KW-0472">Membrane</keyword>
<dbReference type="STRING" id="2094558.A0A314XS38"/>
<dbReference type="Pfam" id="PF03140">
    <property type="entry name" value="DUF247"/>
    <property type="match status" value="1"/>
</dbReference>
<proteinExistence type="predicted"/>
<dbReference type="PANTHER" id="PTHR31170">
    <property type="entry name" value="BNAC04G53230D PROTEIN"/>
    <property type="match status" value="1"/>
</dbReference>
<comment type="caution">
    <text evidence="2">The sequence shown here is derived from an EMBL/GenBank/DDBJ whole genome shotgun (WGS) entry which is preliminary data.</text>
</comment>
<feature type="transmembrane region" description="Helical" evidence="1">
    <location>
        <begin position="461"/>
        <end position="482"/>
    </location>
</feature>
<sequence length="484" mass="56395">MAKGIQTSTGHTSNVTKDDVGGLEALKATMKAKLRPNISPFSAKCCIFRVPPLLRRHNPGAYGPDIVSIGPLHSRRHKKFQATENVKQWYLHNLLSRMNISLEIFIERIGKVLDQEKECFAEFEKRARDFYAEPLDHINQDDFIEMMILDGCFIMEFFRNFYDEERRDINDPIFNMDCMIQYLFHDLLLLENQLPWFVLERLYNLTRNYDEPDDTSLIVLMLKAFSSHPPLHHNSHSYLCYLYDHSDKISQTEKKYGDDKDGEAVVVVDDDNDDDDHDDGLLHILDLIRTSIVFPFKCQIDQSFENLDEQLIPTATALSEAGVKFRNGSAESIMNIQFEHGVFTIPQLAIGELTESIFRNLIAFEQCYHGRSPKITSYAVLMDNLICSSRDMKLLCENEVLGKWLSPEDGSQFFDKLYKDTLLRKFYYSELCFQVNTYYSKRWSKWLEILNREYLSNPWKIISLVAACILLVLTLLQTYYTVHQ</sequence>
<dbReference type="PANTHER" id="PTHR31170:SF17">
    <property type="match status" value="1"/>
</dbReference>